<dbReference type="Proteomes" id="UP001515500">
    <property type="component" value="Chromosome 14"/>
</dbReference>
<accession>A0AB40CIJ8</accession>
<dbReference type="PANTHER" id="PTHR36777">
    <property type="entry name" value="EXPRESSED PROTEIN"/>
    <property type="match status" value="1"/>
</dbReference>
<proteinExistence type="predicted"/>
<dbReference type="PANTHER" id="PTHR36777:SF2">
    <property type="entry name" value="EXPRESSED PROTEIN"/>
    <property type="match status" value="1"/>
</dbReference>
<evidence type="ECO:0000256" key="2">
    <source>
        <dbReference type="SAM" id="Phobius"/>
    </source>
</evidence>
<organism evidence="3 4">
    <name type="scientific">Dioscorea cayennensis subsp. rotundata</name>
    <name type="common">White Guinea yam</name>
    <name type="synonym">Dioscorea rotundata</name>
    <dbReference type="NCBI Taxonomy" id="55577"/>
    <lineage>
        <taxon>Eukaryota</taxon>
        <taxon>Viridiplantae</taxon>
        <taxon>Streptophyta</taxon>
        <taxon>Embryophyta</taxon>
        <taxon>Tracheophyta</taxon>
        <taxon>Spermatophyta</taxon>
        <taxon>Magnoliopsida</taxon>
        <taxon>Liliopsida</taxon>
        <taxon>Dioscoreales</taxon>
        <taxon>Dioscoreaceae</taxon>
        <taxon>Dioscorea</taxon>
    </lineage>
</organism>
<dbReference type="GeneID" id="120275506"/>
<keyword evidence="2" id="KW-1133">Transmembrane helix</keyword>
<dbReference type="AlphaFoldDB" id="A0AB40CIJ8"/>
<feature type="transmembrane region" description="Helical" evidence="2">
    <location>
        <begin position="124"/>
        <end position="142"/>
    </location>
</feature>
<name>A0AB40CIJ8_DIOCR</name>
<keyword evidence="2" id="KW-0472">Membrane</keyword>
<evidence type="ECO:0000313" key="4">
    <source>
        <dbReference type="RefSeq" id="XP_039138048.1"/>
    </source>
</evidence>
<sequence>MVLFELRFSPSMATASSPLLHRSPPPRARILTSSFLSSTSLPRLKLSPSPSLLVVRSRSRFPTIVAAQSNWLRVIQTVWKVSKDGIEAGTNLMPDMVPRPIARIAVAFIGGAIVLFVFKSFLSTLFFALAVMGLVYFAFIAMNSDEVSKGAGSTASSEDETLEEARRIMEKYK</sequence>
<reference evidence="4" key="1">
    <citation type="submission" date="2025-08" db="UniProtKB">
        <authorList>
            <consortium name="RefSeq"/>
        </authorList>
    </citation>
    <scope>IDENTIFICATION</scope>
</reference>
<evidence type="ECO:0000256" key="1">
    <source>
        <dbReference type="SAM" id="MobiDB-lite"/>
    </source>
</evidence>
<feature type="region of interest" description="Disordered" evidence="1">
    <location>
        <begin position="149"/>
        <end position="173"/>
    </location>
</feature>
<keyword evidence="3" id="KW-1185">Reference proteome</keyword>
<feature type="transmembrane region" description="Helical" evidence="2">
    <location>
        <begin position="101"/>
        <end position="118"/>
    </location>
</feature>
<protein>
    <submittedName>
        <fullName evidence="4">Uncharacterized protein LOC120275506</fullName>
    </submittedName>
</protein>
<keyword evidence="2" id="KW-0812">Transmembrane</keyword>
<gene>
    <name evidence="4" type="primary">LOC120275506</name>
</gene>
<dbReference type="RefSeq" id="XP_039138048.1">
    <property type="nucleotide sequence ID" value="XM_039282114.1"/>
</dbReference>
<evidence type="ECO:0000313" key="3">
    <source>
        <dbReference type="Proteomes" id="UP001515500"/>
    </source>
</evidence>
<feature type="compositionally biased region" description="Basic and acidic residues" evidence="1">
    <location>
        <begin position="163"/>
        <end position="173"/>
    </location>
</feature>